<evidence type="ECO:0000313" key="1">
    <source>
        <dbReference type="EMBL" id="KAG5670695.1"/>
    </source>
</evidence>
<protein>
    <recommendedName>
        <fullName evidence="3">BTB domain-containing protein</fullName>
    </recommendedName>
</protein>
<dbReference type="Gene3D" id="3.30.710.10">
    <property type="entry name" value="Potassium Channel Kv1.1, Chain A"/>
    <property type="match status" value="1"/>
</dbReference>
<dbReference type="InterPro" id="IPR011333">
    <property type="entry name" value="SKP1/BTB/POZ_sf"/>
</dbReference>
<proteinExistence type="predicted"/>
<name>A0A9J6BM21_POLVA</name>
<comment type="caution">
    <text evidence="1">The sequence shown here is derived from an EMBL/GenBank/DDBJ whole genome shotgun (WGS) entry which is preliminary data.</text>
</comment>
<dbReference type="AlphaFoldDB" id="A0A9J6BM21"/>
<accession>A0A9J6BM21</accession>
<evidence type="ECO:0008006" key="3">
    <source>
        <dbReference type="Google" id="ProtNLM"/>
    </source>
</evidence>
<sequence>MCRFLYYDEIPKIDSLALPLLIAADKYMINDLANKCEKFLMLNITIGNFHEALVTADQLNKNKLREATIDSSLQTVNRFSHL</sequence>
<dbReference type="SUPFAM" id="SSF54695">
    <property type="entry name" value="POZ domain"/>
    <property type="match status" value="1"/>
</dbReference>
<reference evidence="1" key="1">
    <citation type="submission" date="2021-03" db="EMBL/GenBank/DDBJ databases">
        <title>Chromosome level genome of the anhydrobiotic midge Polypedilum vanderplanki.</title>
        <authorList>
            <person name="Yoshida Y."/>
            <person name="Kikawada T."/>
            <person name="Gusev O."/>
        </authorList>
    </citation>
    <scope>NUCLEOTIDE SEQUENCE</scope>
    <source>
        <strain evidence="1">NIAS01</strain>
        <tissue evidence="1">Whole body or cell culture</tissue>
    </source>
</reference>
<gene>
    <name evidence="1" type="ORF">PVAND_000942</name>
</gene>
<dbReference type="OrthoDB" id="6359816at2759"/>
<organism evidence="1 2">
    <name type="scientific">Polypedilum vanderplanki</name>
    <name type="common">Sleeping chironomid midge</name>
    <dbReference type="NCBI Taxonomy" id="319348"/>
    <lineage>
        <taxon>Eukaryota</taxon>
        <taxon>Metazoa</taxon>
        <taxon>Ecdysozoa</taxon>
        <taxon>Arthropoda</taxon>
        <taxon>Hexapoda</taxon>
        <taxon>Insecta</taxon>
        <taxon>Pterygota</taxon>
        <taxon>Neoptera</taxon>
        <taxon>Endopterygota</taxon>
        <taxon>Diptera</taxon>
        <taxon>Nematocera</taxon>
        <taxon>Chironomoidea</taxon>
        <taxon>Chironomidae</taxon>
        <taxon>Chironominae</taxon>
        <taxon>Polypedilum</taxon>
        <taxon>Polypedilum</taxon>
    </lineage>
</organism>
<evidence type="ECO:0000313" key="2">
    <source>
        <dbReference type="Proteomes" id="UP001107558"/>
    </source>
</evidence>
<keyword evidence="2" id="KW-1185">Reference proteome</keyword>
<dbReference type="PANTHER" id="PTHR24413">
    <property type="entry name" value="SPECKLE-TYPE POZ PROTEIN"/>
    <property type="match status" value="1"/>
</dbReference>
<dbReference type="EMBL" id="JADBJN010000003">
    <property type="protein sequence ID" value="KAG5670695.1"/>
    <property type="molecule type" value="Genomic_DNA"/>
</dbReference>
<dbReference type="Proteomes" id="UP001107558">
    <property type="component" value="Chromosome 3"/>
</dbReference>